<reference evidence="3" key="1">
    <citation type="submission" date="2018-06" db="EMBL/GenBank/DDBJ databases">
        <authorList>
            <person name="Zhirakovskaya E."/>
        </authorList>
    </citation>
    <scope>NUCLEOTIDE SEQUENCE</scope>
</reference>
<evidence type="ECO:0000313" key="3">
    <source>
        <dbReference type="EMBL" id="VAX03573.1"/>
    </source>
</evidence>
<dbReference type="AlphaFoldDB" id="A0A3B1AUV8"/>
<accession>A0A3B1AUV8</accession>
<dbReference type="EMBL" id="UOFA01000401">
    <property type="protein sequence ID" value="VAW48308.1"/>
    <property type="molecule type" value="Genomic_DNA"/>
</dbReference>
<protein>
    <recommendedName>
        <fullName evidence="1">HTH LytTR-type domain-containing protein</fullName>
    </recommendedName>
</protein>
<dbReference type="GO" id="GO:0003677">
    <property type="term" value="F:DNA binding"/>
    <property type="evidence" value="ECO:0007669"/>
    <property type="project" value="InterPro"/>
</dbReference>
<dbReference type="Pfam" id="PF04397">
    <property type="entry name" value="LytTR"/>
    <property type="match status" value="1"/>
</dbReference>
<feature type="domain" description="HTH LytTR-type" evidence="1">
    <location>
        <begin position="6"/>
        <end position="109"/>
    </location>
</feature>
<dbReference type="PANTHER" id="PTHR37299:SF1">
    <property type="entry name" value="STAGE 0 SPORULATION PROTEIN A HOMOLOG"/>
    <property type="match status" value="1"/>
</dbReference>
<dbReference type="InterPro" id="IPR007492">
    <property type="entry name" value="LytTR_DNA-bd_dom"/>
</dbReference>
<evidence type="ECO:0000259" key="1">
    <source>
        <dbReference type="PROSITE" id="PS50930"/>
    </source>
</evidence>
<sequence>CAHDKIRVKRGNDVIMVAASEIICLMAEDKYVCAHLRDQTLLLDQSLAEIEKSHSIFLRIHRNALINTEYLRGIHNTADKPPMALLDHTDIQPVISRRQLSAVKKLLKEL</sequence>
<gene>
    <name evidence="3" type="ORF">MNBD_ALPHA03-1425</name>
    <name evidence="2" type="ORF">MNBD_GAMMA02-1824</name>
</gene>
<evidence type="ECO:0000313" key="2">
    <source>
        <dbReference type="EMBL" id="VAW48308.1"/>
    </source>
</evidence>
<dbReference type="EMBL" id="UOFW01000054">
    <property type="protein sequence ID" value="VAX03573.1"/>
    <property type="molecule type" value="Genomic_DNA"/>
</dbReference>
<organism evidence="3">
    <name type="scientific">hydrothermal vent metagenome</name>
    <dbReference type="NCBI Taxonomy" id="652676"/>
    <lineage>
        <taxon>unclassified sequences</taxon>
        <taxon>metagenomes</taxon>
        <taxon>ecological metagenomes</taxon>
    </lineage>
</organism>
<proteinExistence type="predicted"/>
<dbReference type="PROSITE" id="PS50930">
    <property type="entry name" value="HTH_LYTTR"/>
    <property type="match status" value="1"/>
</dbReference>
<feature type="non-terminal residue" evidence="3">
    <location>
        <position position="1"/>
    </location>
</feature>
<dbReference type="PANTHER" id="PTHR37299">
    <property type="entry name" value="TRANSCRIPTIONAL REGULATOR-RELATED"/>
    <property type="match status" value="1"/>
</dbReference>
<name>A0A3B1AUV8_9ZZZZ</name>
<dbReference type="InterPro" id="IPR046947">
    <property type="entry name" value="LytR-like"/>
</dbReference>
<dbReference type="GO" id="GO:0000156">
    <property type="term" value="F:phosphorelay response regulator activity"/>
    <property type="evidence" value="ECO:0007669"/>
    <property type="project" value="InterPro"/>
</dbReference>
<dbReference type="SMART" id="SM00850">
    <property type="entry name" value="LytTR"/>
    <property type="match status" value="1"/>
</dbReference>
<dbReference type="Gene3D" id="2.40.50.1020">
    <property type="entry name" value="LytTr DNA-binding domain"/>
    <property type="match status" value="1"/>
</dbReference>